<dbReference type="InterPro" id="IPR012674">
    <property type="entry name" value="Calycin"/>
</dbReference>
<evidence type="ECO:0000256" key="2">
    <source>
        <dbReference type="ARBA" id="ARBA00006889"/>
    </source>
</evidence>
<dbReference type="CDD" id="cd19437">
    <property type="entry name" value="lipocalin_apoD-like"/>
    <property type="match status" value="1"/>
</dbReference>
<dbReference type="InParanoid" id="A0A6J2UWI2"/>
<keyword evidence="9" id="KW-0325">Glycoprotein</keyword>
<keyword evidence="6" id="KW-0732">Signal</keyword>
<evidence type="ECO:0000259" key="13">
    <source>
        <dbReference type="Pfam" id="PF08212"/>
    </source>
</evidence>
<evidence type="ECO:0000256" key="1">
    <source>
        <dbReference type="ARBA" id="ARBA00004613"/>
    </source>
</evidence>
<dbReference type="GO" id="GO:0007420">
    <property type="term" value="P:brain development"/>
    <property type="evidence" value="ECO:0007669"/>
    <property type="project" value="InterPro"/>
</dbReference>
<dbReference type="GO" id="GO:0000302">
    <property type="term" value="P:response to reactive oxygen species"/>
    <property type="evidence" value="ECO:0007669"/>
    <property type="project" value="TreeGrafter"/>
</dbReference>
<dbReference type="InterPro" id="IPR022272">
    <property type="entry name" value="Lipocalin_CS"/>
</dbReference>
<name>A0A6J2UWI2_CHACN</name>
<dbReference type="OrthoDB" id="565904at2759"/>
<dbReference type="GeneID" id="115806709"/>
<keyword evidence="10" id="KW-0873">Pyrrolidone carboxylic acid</keyword>
<accession>A0A6J2UWI2</accession>
<dbReference type="SUPFAM" id="SSF50814">
    <property type="entry name" value="Lipocalins"/>
    <property type="match status" value="1"/>
</dbReference>
<keyword evidence="7" id="KW-0446">Lipid-binding</keyword>
<dbReference type="Pfam" id="PF08212">
    <property type="entry name" value="Lipocalin_2"/>
    <property type="match status" value="1"/>
</dbReference>
<dbReference type="PRINTS" id="PR01219">
    <property type="entry name" value="APOLIPOPROTD"/>
</dbReference>
<dbReference type="GO" id="GO:0005576">
    <property type="term" value="C:extracellular region"/>
    <property type="evidence" value="ECO:0007669"/>
    <property type="project" value="UniProtKB-SubCell"/>
</dbReference>
<evidence type="ECO:0000256" key="11">
    <source>
        <dbReference type="SAM" id="MobiDB-lite"/>
    </source>
</evidence>
<keyword evidence="8" id="KW-1015">Disulfide bond</keyword>
<evidence type="ECO:0000256" key="5">
    <source>
        <dbReference type="ARBA" id="ARBA00022525"/>
    </source>
</evidence>
<dbReference type="FunFam" id="2.40.128.20:FF:000003">
    <property type="entry name" value="Apolipoprotein D"/>
    <property type="match status" value="1"/>
</dbReference>
<sequence>MEKKNGPGEIIRGRRVSGSGEEEKVMEENVTATKPRRKPASQDRVFIITLSRSSSAHDCRKIWMEGKMLFLCLVLIILGAAQAQSFHFGKCPKPPVQQDFQLSRYLGTWYEIEKLPAFFERGKCQQATYTQQSDSAIKVVNKEILNNGEVNSIEGTARVINASEPAILEVSFFAGLPNVLQPDAPYWVLSTDYTNYALVYSCTEFLGFFYVDFAWILSRSRSLPAGDLTRLRSDLQSDGITITRMTRSDQTGCGALM</sequence>
<dbReference type="InterPro" id="IPR000566">
    <property type="entry name" value="Lipocln_cytosolic_FA-bd_dom"/>
</dbReference>
<evidence type="ECO:0000256" key="10">
    <source>
        <dbReference type="ARBA" id="ARBA00023283"/>
    </source>
</evidence>
<feature type="domain" description="Lipocalin/cytosolic fatty-acid binding" evidence="13">
    <location>
        <begin position="101"/>
        <end position="248"/>
    </location>
</feature>
<dbReference type="PANTHER" id="PTHR10612">
    <property type="entry name" value="APOLIPOPROTEIN D"/>
    <property type="match status" value="1"/>
</dbReference>
<protein>
    <recommendedName>
        <fullName evidence="3">Apolipoprotein D</fullName>
    </recommendedName>
</protein>
<dbReference type="Gene3D" id="2.40.128.20">
    <property type="match status" value="1"/>
</dbReference>
<comment type="subcellular location">
    <subcellularLocation>
        <location evidence="1">Secreted</location>
    </subcellularLocation>
</comment>
<keyword evidence="5" id="KW-0964">Secreted</keyword>
<reference evidence="15" key="1">
    <citation type="submission" date="2025-08" db="UniProtKB">
        <authorList>
            <consortium name="RefSeq"/>
        </authorList>
    </citation>
    <scope>IDENTIFICATION</scope>
</reference>
<gene>
    <name evidence="15" type="primary">LOC115806709</name>
</gene>
<comment type="similarity">
    <text evidence="2">Belongs to the calycin superfamily. Lipocalin family.</text>
</comment>
<dbReference type="GO" id="GO:0042246">
    <property type="term" value="P:tissue regeneration"/>
    <property type="evidence" value="ECO:0007669"/>
    <property type="project" value="InterPro"/>
</dbReference>
<dbReference type="InterPro" id="IPR026222">
    <property type="entry name" value="ApoD_vertbrte"/>
</dbReference>
<dbReference type="PRINTS" id="PR02058">
    <property type="entry name" value="APODVERTBRTE"/>
</dbReference>
<keyword evidence="12" id="KW-0472">Membrane</keyword>
<keyword evidence="12" id="KW-0812">Transmembrane</keyword>
<feature type="transmembrane region" description="Helical" evidence="12">
    <location>
        <begin position="68"/>
        <end position="88"/>
    </location>
</feature>
<feature type="region of interest" description="Disordered" evidence="11">
    <location>
        <begin position="1"/>
        <end position="38"/>
    </location>
</feature>
<dbReference type="RefSeq" id="XP_030623436.1">
    <property type="nucleotide sequence ID" value="XM_030767576.1"/>
</dbReference>
<evidence type="ECO:0000313" key="15">
    <source>
        <dbReference type="RefSeq" id="XP_030623436.1"/>
    </source>
</evidence>
<keyword evidence="14" id="KW-1185">Reference proteome</keyword>
<evidence type="ECO:0000256" key="6">
    <source>
        <dbReference type="ARBA" id="ARBA00022729"/>
    </source>
</evidence>
<evidence type="ECO:0000256" key="3">
    <source>
        <dbReference type="ARBA" id="ARBA00019890"/>
    </source>
</evidence>
<evidence type="ECO:0000256" key="9">
    <source>
        <dbReference type="ARBA" id="ARBA00023180"/>
    </source>
</evidence>
<evidence type="ECO:0000256" key="8">
    <source>
        <dbReference type="ARBA" id="ARBA00023157"/>
    </source>
</evidence>
<dbReference type="PANTHER" id="PTHR10612:SF34">
    <property type="entry name" value="APOLIPOPROTEIN D"/>
    <property type="match status" value="1"/>
</dbReference>
<dbReference type="AlphaFoldDB" id="A0A6J2UWI2"/>
<dbReference type="InterPro" id="IPR002969">
    <property type="entry name" value="ApolipopD"/>
</dbReference>
<dbReference type="GO" id="GO:0005737">
    <property type="term" value="C:cytoplasm"/>
    <property type="evidence" value="ECO:0007669"/>
    <property type="project" value="TreeGrafter"/>
</dbReference>
<dbReference type="GO" id="GO:0006629">
    <property type="term" value="P:lipid metabolic process"/>
    <property type="evidence" value="ECO:0007669"/>
    <property type="project" value="TreeGrafter"/>
</dbReference>
<evidence type="ECO:0000256" key="12">
    <source>
        <dbReference type="SAM" id="Phobius"/>
    </source>
</evidence>
<evidence type="ECO:0000313" key="14">
    <source>
        <dbReference type="Proteomes" id="UP000504632"/>
    </source>
</evidence>
<dbReference type="GO" id="GO:0008289">
    <property type="term" value="F:lipid binding"/>
    <property type="evidence" value="ECO:0007669"/>
    <property type="project" value="UniProtKB-KW"/>
</dbReference>
<evidence type="ECO:0000256" key="4">
    <source>
        <dbReference type="ARBA" id="ARBA00022448"/>
    </source>
</evidence>
<proteinExistence type="inferred from homology"/>
<evidence type="ECO:0000256" key="7">
    <source>
        <dbReference type="ARBA" id="ARBA00023121"/>
    </source>
</evidence>
<dbReference type="GO" id="GO:0006869">
    <property type="term" value="P:lipid transport"/>
    <property type="evidence" value="ECO:0007669"/>
    <property type="project" value="InterPro"/>
</dbReference>
<dbReference type="Proteomes" id="UP000504632">
    <property type="component" value="Chromosome 3"/>
</dbReference>
<keyword evidence="12" id="KW-1133">Transmembrane helix</keyword>
<organism evidence="14 15">
    <name type="scientific">Chanos chanos</name>
    <name type="common">Milkfish</name>
    <name type="synonym">Mugil chanos</name>
    <dbReference type="NCBI Taxonomy" id="29144"/>
    <lineage>
        <taxon>Eukaryota</taxon>
        <taxon>Metazoa</taxon>
        <taxon>Chordata</taxon>
        <taxon>Craniata</taxon>
        <taxon>Vertebrata</taxon>
        <taxon>Euteleostomi</taxon>
        <taxon>Actinopterygii</taxon>
        <taxon>Neopterygii</taxon>
        <taxon>Teleostei</taxon>
        <taxon>Ostariophysi</taxon>
        <taxon>Gonorynchiformes</taxon>
        <taxon>Chanidae</taxon>
        <taxon>Chanos</taxon>
    </lineage>
</organism>
<dbReference type="PROSITE" id="PS00213">
    <property type="entry name" value="LIPOCALIN"/>
    <property type="match status" value="1"/>
</dbReference>
<keyword evidence="4" id="KW-0813">Transport</keyword>